<dbReference type="NCBIfam" id="TIGR03620">
    <property type="entry name" value="F420_MSMEG_4141"/>
    <property type="match status" value="1"/>
</dbReference>
<dbReference type="Proteomes" id="UP000186104">
    <property type="component" value="Chromosome"/>
</dbReference>
<evidence type="ECO:0000259" key="1">
    <source>
        <dbReference type="Pfam" id="PF00296"/>
    </source>
</evidence>
<evidence type="ECO:0000313" key="2">
    <source>
        <dbReference type="EMBL" id="ANI93925.1"/>
    </source>
</evidence>
<organism evidence="2 3">
    <name type="scientific">Dietzia timorensis</name>
    <dbReference type="NCBI Taxonomy" id="499555"/>
    <lineage>
        <taxon>Bacteria</taxon>
        <taxon>Bacillati</taxon>
        <taxon>Actinomycetota</taxon>
        <taxon>Actinomycetes</taxon>
        <taxon>Mycobacteriales</taxon>
        <taxon>Dietziaceae</taxon>
        <taxon>Dietzia</taxon>
    </lineage>
</organism>
<feature type="domain" description="Luciferase-like" evidence="1">
    <location>
        <begin position="34"/>
        <end position="254"/>
    </location>
</feature>
<dbReference type="Pfam" id="PF00296">
    <property type="entry name" value="Bac_luciferase"/>
    <property type="match status" value="1"/>
</dbReference>
<dbReference type="PANTHER" id="PTHR43244">
    <property type="match status" value="1"/>
</dbReference>
<dbReference type="KEGG" id="dtm:BJL86_3166"/>
<name>A0A173LNQ6_9ACTN</name>
<evidence type="ECO:0000313" key="3">
    <source>
        <dbReference type="Proteomes" id="UP000186104"/>
    </source>
</evidence>
<dbReference type="EMBL" id="CP015961">
    <property type="protein sequence ID" value="ANI93925.1"/>
    <property type="molecule type" value="Genomic_DNA"/>
</dbReference>
<gene>
    <name evidence="2" type="ORF">BJL86_3166</name>
</gene>
<protein>
    <submittedName>
        <fullName evidence="2">5,10-methylenetetrahydromethanopterin reductase</fullName>
    </submittedName>
</protein>
<dbReference type="InterPro" id="IPR050564">
    <property type="entry name" value="F420-G6PD/mer"/>
</dbReference>
<dbReference type="InterPro" id="IPR011251">
    <property type="entry name" value="Luciferase-like_dom"/>
</dbReference>
<dbReference type="OrthoDB" id="4760590at2"/>
<dbReference type="PANTHER" id="PTHR43244:SF2">
    <property type="entry name" value="CONSERVED HYPOTHETICAL ALANINE AND PROLINE-RICH PROTEIN"/>
    <property type="match status" value="1"/>
</dbReference>
<proteinExistence type="predicted"/>
<reference evidence="2 3" key="1">
    <citation type="submission" date="2016-06" db="EMBL/GenBank/DDBJ databases">
        <title>Complete genome sequence of a saline-alkali tolerant type strain Dietzia timorensis ID05-A0528T.</title>
        <authorList>
            <person name="Wu X."/>
        </authorList>
    </citation>
    <scope>NUCLEOTIDE SEQUENCE [LARGE SCALE GENOMIC DNA]</scope>
    <source>
        <strain evidence="2 3">ID05-A0528</strain>
    </source>
</reference>
<dbReference type="AlphaFoldDB" id="A0A173LNQ6"/>
<dbReference type="InterPro" id="IPR019922">
    <property type="entry name" value="Lucif-like_OxRdatse_MSMEG_4141"/>
</dbReference>
<dbReference type="GO" id="GO:0016705">
    <property type="term" value="F:oxidoreductase activity, acting on paired donors, with incorporation or reduction of molecular oxygen"/>
    <property type="evidence" value="ECO:0007669"/>
    <property type="project" value="InterPro"/>
</dbReference>
<keyword evidence="3" id="KW-1185">Reference proteome</keyword>
<accession>A0A173LNQ6</accession>
<dbReference type="STRING" id="499555.BJL86_3166"/>
<dbReference type="Gene3D" id="3.20.20.30">
    <property type="entry name" value="Luciferase-like domain"/>
    <property type="match status" value="1"/>
</dbReference>
<dbReference type="InterPro" id="IPR036661">
    <property type="entry name" value="Luciferase-like_sf"/>
</dbReference>
<sequence length="316" mass="34257">MVGMDIAGNSERTDDGNAKRRGRIGLWSASLGGVEIPQLRDIVAELDSQGWESLWFGEAIGREAFAQAQILLEATERMRIGTGIANIWARDAHASASIGRTYEALYPGRFVLGLGVSHAPLVQRRSHDYNKPLAAMRDYVSAINSTRPEAAGEETLPDIVLAALGPKMLELAGTETSGAHPYLTTPEHTARAREILGGDADSGPLLVVEQGAVIAPSAVTDVEEWRRRAHDHLEMYTGLPNYRNSWKRLGFDDSDFVRGGSERLAEALIPRGIEATIAAVDAHFEAGASHVLVQVLGPSVLEPPVEDWRLLAEALR</sequence>
<dbReference type="SUPFAM" id="SSF51679">
    <property type="entry name" value="Bacterial luciferase-like"/>
    <property type="match status" value="1"/>
</dbReference>